<protein>
    <submittedName>
        <fullName evidence="2">Uncharacterized protein</fullName>
    </submittedName>
</protein>
<dbReference type="GeneID" id="5710035"/>
<evidence type="ECO:0000313" key="3">
    <source>
        <dbReference type="Proteomes" id="UP000001137"/>
    </source>
</evidence>
<name>A8M9P4_CALMQ</name>
<evidence type="ECO:0000256" key="1">
    <source>
        <dbReference type="SAM" id="Phobius"/>
    </source>
</evidence>
<proteinExistence type="predicted"/>
<sequence length="159" mass="16807">MVNKITVSGVIVLVIGLILAIIGSVTATNSALSLFNQLKNAPLSSLSPGNFISLSIYPTSVLIIESSNASCISPSPVPYASRTTANITIIVYNQTSTINIMNNCTFNIMLRYKSFSTSAASSPFITSGYLILLGGILFILGIITAVVGFVLGRRRRANS</sequence>
<accession>A8M9P4</accession>
<evidence type="ECO:0000313" key="2">
    <source>
        <dbReference type="EMBL" id="ABW00925.1"/>
    </source>
</evidence>
<reference evidence="2 3" key="1">
    <citation type="submission" date="2007-10" db="EMBL/GenBank/DDBJ databases">
        <title>Complete sequence of Caldivirga maquilingensis IC-167.</title>
        <authorList>
            <consortium name="US DOE Joint Genome Institute"/>
            <person name="Copeland A."/>
            <person name="Lucas S."/>
            <person name="Lapidus A."/>
            <person name="Barry K."/>
            <person name="Glavina del Rio T."/>
            <person name="Dalin E."/>
            <person name="Tice H."/>
            <person name="Pitluck S."/>
            <person name="Saunders E."/>
            <person name="Brettin T."/>
            <person name="Bruce D."/>
            <person name="Detter J.C."/>
            <person name="Han C."/>
            <person name="Schmutz J."/>
            <person name="Larimer F."/>
            <person name="Land M."/>
            <person name="Hauser L."/>
            <person name="Kyrpides N."/>
            <person name="Ivanova N."/>
            <person name="Biddle J.F."/>
            <person name="Zhang Z."/>
            <person name="Fitz-Gibbon S.T."/>
            <person name="Lowe T.M."/>
            <person name="Saltikov C."/>
            <person name="House C.H."/>
            <person name="Richardson P."/>
        </authorList>
    </citation>
    <scope>NUCLEOTIDE SEQUENCE [LARGE SCALE GENOMIC DNA]</scope>
    <source>
        <strain evidence="3">ATCC 700844 / DSM 13496 / JCM 10307 / IC-167</strain>
    </source>
</reference>
<dbReference type="eggNOG" id="arCOG07198">
    <property type="taxonomic scope" value="Archaea"/>
</dbReference>
<dbReference type="OrthoDB" id="382185at2157"/>
<keyword evidence="1" id="KW-0812">Transmembrane</keyword>
<keyword evidence="1" id="KW-1133">Transmembrane helix</keyword>
<dbReference type="EMBL" id="CP000852">
    <property type="protein sequence ID" value="ABW00925.1"/>
    <property type="molecule type" value="Genomic_DNA"/>
</dbReference>
<keyword evidence="3" id="KW-1185">Reference proteome</keyword>
<feature type="transmembrane region" description="Helical" evidence="1">
    <location>
        <begin position="7"/>
        <end position="27"/>
    </location>
</feature>
<organism evidence="2 3">
    <name type="scientific">Caldivirga maquilingensis (strain ATCC 700844 / DSM 13496 / JCM 10307 / IC-167)</name>
    <dbReference type="NCBI Taxonomy" id="397948"/>
    <lineage>
        <taxon>Archaea</taxon>
        <taxon>Thermoproteota</taxon>
        <taxon>Thermoprotei</taxon>
        <taxon>Thermoproteales</taxon>
        <taxon>Thermoproteaceae</taxon>
        <taxon>Caldivirga</taxon>
    </lineage>
</organism>
<dbReference type="Proteomes" id="UP000001137">
    <property type="component" value="Chromosome"/>
</dbReference>
<feature type="transmembrane region" description="Helical" evidence="1">
    <location>
        <begin position="129"/>
        <end position="151"/>
    </location>
</feature>
<dbReference type="KEGG" id="cma:Cmaq_0071"/>
<gene>
    <name evidence="2" type="ordered locus">Cmaq_0071</name>
</gene>
<dbReference type="HOGENOM" id="CLU_1656797_0_0_2"/>
<dbReference type="STRING" id="397948.Cmaq_0071"/>
<keyword evidence="1" id="KW-0472">Membrane</keyword>
<dbReference type="AlphaFoldDB" id="A8M9P4"/>
<dbReference type="RefSeq" id="WP_012185145.1">
    <property type="nucleotide sequence ID" value="NC_009954.1"/>
</dbReference>